<dbReference type="Pfam" id="PF01047">
    <property type="entry name" value="MarR"/>
    <property type="match status" value="1"/>
</dbReference>
<dbReference type="GO" id="GO:0003700">
    <property type="term" value="F:DNA-binding transcription factor activity"/>
    <property type="evidence" value="ECO:0007669"/>
    <property type="project" value="InterPro"/>
</dbReference>
<dbReference type="GO" id="GO:0003677">
    <property type="term" value="F:DNA binding"/>
    <property type="evidence" value="ECO:0007669"/>
    <property type="project" value="UniProtKB-KW"/>
</dbReference>
<dbReference type="InterPro" id="IPR000835">
    <property type="entry name" value="HTH_MarR-typ"/>
</dbReference>
<organism evidence="2 3">
    <name type="scientific">Chitinophaga rupis</name>
    <dbReference type="NCBI Taxonomy" id="573321"/>
    <lineage>
        <taxon>Bacteria</taxon>
        <taxon>Pseudomonadati</taxon>
        <taxon>Bacteroidota</taxon>
        <taxon>Chitinophagia</taxon>
        <taxon>Chitinophagales</taxon>
        <taxon>Chitinophagaceae</taxon>
        <taxon>Chitinophaga</taxon>
    </lineage>
</organism>
<dbReference type="PRINTS" id="PR00598">
    <property type="entry name" value="HTHMARR"/>
</dbReference>
<dbReference type="Gene3D" id="1.10.10.10">
    <property type="entry name" value="Winged helix-like DNA-binding domain superfamily/Winged helix DNA-binding domain"/>
    <property type="match status" value="1"/>
</dbReference>
<dbReference type="SUPFAM" id="SSF46785">
    <property type="entry name" value="Winged helix' DNA-binding domain"/>
    <property type="match status" value="1"/>
</dbReference>
<dbReference type="InterPro" id="IPR036390">
    <property type="entry name" value="WH_DNA-bd_sf"/>
</dbReference>
<evidence type="ECO:0000259" key="1">
    <source>
        <dbReference type="PROSITE" id="PS50995"/>
    </source>
</evidence>
<name>A0A1H8GDM8_9BACT</name>
<evidence type="ECO:0000313" key="2">
    <source>
        <dbReference type="EMBL" id="SEN41919.1"/>
    </source>
</evidence>
<reference evidence="2 3" key="1">
    <citation type="submission" date="2016-10" db="EMBL/GenBank/DDBJ databases">
        <authorList>
            <person name="de Groot N.N."/>
        </authorList>
    </citation>
    <scope>NUCLEOTIDE SEQUENCE [LARGE SCALE GENOMIC DNA]</scope>
    <source>
        <strain evidence="2 3">DSM 21039</strain>
    </source>
</reference>
<dbReference type="InterPro" id="IPR011991">
    <property type="entry name" value="ArsR-like_HTH"/>
</dbReference>
<sequence>MNANQQMFFEVFTDFQCFILAHMNKSDYNGVTATHYNIVELVYRKGKMNGKELARNLGVSQPAISRQLKFLIENNLLTQEQGSADRRTFYLNATEKGKLLIDGSESFRKNVTTQIGNILSESELQNLTLLLAKALKGLKVD</sequence>
<dbReference type="OrthoDB" id="1256198at2"/>
<dbReference type="InterPro" id="IPR039422">
    <property type="entry name" value="MarR/SlyA-like"/>
</dbReference>
<proteinExistence type="predicted"/>
<gene>
    <name evidence="2" type="ORF">SAMN04488505_110109</name>
</gene>
<keyword evidence="2" id="KW-0238">DNA-binding</keyword>
<feature type="domain" description="HTH marR-type" evidence="1">
    <location>
        <begin position="1"/>
        <end position="136"/>
    </location>
</feature>
<protein>
    <submittedName>
        <fullName evidence="2">DNA-binding transcriptional regulator, MarR family</fullName>
    </submittedName>
</protein>
<dbReference type="STRING" id="573321.SAMN04488505_110109"/>
<dbReference type="PROSITE" id="PS50995">
    <property type="entry name" value="HTH_MARR_2"/>
    <property type="match status" value="1"/>
</dbReference>
<dbReference type="Proteomes" id="UP000198984">
    <property type="component" value="Unassembled WGS sequence"/>
</dbReference>
<dbReference type="CDD" id="cd00090">
    <property type="entry name" value="HTH_ARSR"/>
    <property type="match status" value="1"/>
</dbReference>
<dbReference type="RefSeq" id="WP_089919722.1">
    <property type="nucleotide sequence ID" value="NZ_FOBB01000010.1"/>
</dbReference>
<keyword evidence="3" id="KW-1185">Reference proteome</keyword>
<dbReference type="EMBL" id="FOBB01000010">
    <property type="protein sequence ID" value="SEN41919.1"/>
    <property type="molecule type" value="Genomic_DNA"/>
</dbReference>
<dbReference type="AlphaFoldDB" id="A0A1H8GDM8"/>
<evidence type="ECO:0000313" key="3">
    <source>
        <dbReference type="Proteomes" id="UP000198984"/>
    </source>
</evidence>
<dbReference type="InterPro" id="IPR036388">
    <property type="entry name" value="WH-like_DNA-bd_sf"/>
</dbReference>
<accession>A0A1H8GDM8</accession>
<dbReference type="SMART" id="SM00347">
    <property type="entry name" value="HTH_MARR"/>
    <property type="match status" value="1"/>
</dbReference>
<dbReference type="GO" id="GO:0006950">
    <property type="term" value="P:response to stress"/>
    <property type="evidence" value="ECO:0007669"/>
    <property type="project" value="TreeGrafter"/>
</dbReference>
<dbReference type="PANTHER" id="PTHR33164:SF101">
    <property type="entry name" value="TRANSCRIPTIONAL REPRESSOR MPRA"/>
    <property type="match status" value="1"/>
</dbReference>
<dbReference type="PANTHER" id="PTHR33164">
    <property type="entry name" value="TRANSCRIPTIONAL REGULATOR, MARR FAMILY"/>
    <property type="match status" value="1"/>
</dbReference>